<evidence type="ECO:0000256" key="1">
    <source>
        <dbReference type="ARBA" id="ARBA00003238"/>
    </source>
</evidence>
<evidence type="ECO:0000256" key="2">
    <source>
        <dbReference type="ARBA" id="ARBA00023121"/>
    </source>
</evidence>
<dbReference type="Pfam" id="PF02645">
    <property type="entry name" value="DegV"/>
    <property type="match status" value="1"/>
</dbReference>
<dbReference type="InterPro" id="IPR050270">
    <property type="entry name" value="DegV_domain_contain"/>
</dbReference>
<comment type="caution">
    <text evidence="3">The sequence shown here is derived from an EMBL/GenBank/DDBJ whole genome shotgun (WGS) entry which is preliminary data.</text>
</comment>
<proteinExistence type="predicted"/>
<dbReference type="NCBIfam" id="TIGR00762">
    <property type="entry name" value="DegV"/>
    <property type="match status" value="1"/>
</dbReference>
<dbReference type="InterPro" id="IPR003797">
    <property type="entry name" value="DegV"/>
</dbReference>
<dbReference type="Proteomes" id="UP001144612">
    <property type="component" value="Unassembled WGS sequence"/>
</dbReference>
<dbReference type="PANTHER" id="PTHR33434:SF3">
    <property type="entry name" value="DEGV DOMAIN-CONTAINING PROTEIN YITS"/>
    <property type="match status" value="1"/>
</dbReference>
<protein>
    <submittedName>
        <fullName evidence="3">DegV family protein</fullName>
    </submittedName>
</protein>
<evidence type="ECO:0000313" key="4">
    <source>
        <dbReference type="Proteomes" id="UP001144612"/>
    </source>
</evidence>
<organism evidence="3 4">
    <name type="scientific">Clostridium brassicae</name>
    <dbReference type="NCBI Taxonomy" id="2999072"/>
    <lineage>
        <taxon>Bacteria</taxon>
        <taxon>Bacillati</taxon>
        <taxon>Bacillota</taxon>
        <taxon>Clostridia</taxon>
        <taxon>Eubacteriales</taxon>
        <taxon>Clostridiaceae</taxon>
        <taxon>Clostridium</taxon>
    </lineage>
</organism>
<reference evidence="3" key="1">
    <citation type="submission" date="2022-12" db="EMBL/GenBank/DDBJ databases">
        <title>Clostridium sp. nov., isolated from industrial wastewater.</title>
        <authorList>
            <person name="Jiayan W."/>
        </authorList>
    </citation>
    <scope>NUCLEOTIDE SEQUENCE</scope>
    <source>
        <strain evidence="3">ZC22-4</strain>
    </source>
</reference>
<accession>A0ABT4DAQ6</accession>
<dbReference type="Gene3D" id="3.40.50.10170">
    <property type="match status" value="1"/>
</dbReference>
<dbReference type="EMBL" id="JAPQFJ010000012">
    <property type="protein sequence ID" value="MCY6959382.1"/>
    <property type="molecule type" value="Genomic_DNA"/>
</dbReference>
<evidence type="ECO:0000313" key="3">
    <source>
        <dbReference type="EMBL" id="MCY6959382.1"/>
    </source>
</evidence>
<dbReference type="RefSeq" id="WP_268061809.1">
    <property type="nucleotide sequence ID" value="NZ_JAPQFJ010000012.1"/>
</dbReference>
<dbReference type="SUPFAM" id="SSF82549">
    <property type="entry name" value="DAK1/DegV-like"/>
    <property type="match status" value="1"/>
</dbReference>
<comment type="function">
    <text evidence="1">May bind long-chain fatty acids, such as palmitate, and may play a role in lipid transport or fatty acid metabolism.</text>
</comment>
<dbReference type="Gene3D" id="3.30.1180.10">
    <property type="match status" value="1"/>
</dbReference>
<gene>
    <name evidence="3" type="ORF">OW729_12260</name>
</gene>
<keyword evidence="4" id="KW-1185">Reference proteome</keyword>
<sequence>MNKIALITDTACDLTDDQIRKYNIKVLPFRIIFDGKEYKDKIDISPEEVYDRLKDETPSSSLPSMKDMEEVFTELEEEGYTHAIAVTLSSGLSGISNALKLVSENHEKITTYVCDSKSISLGEGLLVEECAKMIEQGKSFEEIVNRLPSLIKRTNVFFIVKTLEYLKRGGRIGKVAGTIGEILNIKPIISIGEDGKYFTYEKVRGSKQAISKLINIVKEKIAEGKYSIYMMHGNGYKEAKEIFEQISNLENVISSFLGGQISPVAGMHSGPGLVGVAVYKRD</sequence>
<dbReference type="PROSITE" id="PS51482">
    <property type="entry name" value="DEGV"/>
    <property type="match status" value="1"/>
</dbReference>
<keyword evidence="2" id="KW-0446">Lipid-binding</keyword>
<name>A0ABT4DAQ6_9CLOT</name>
<dbReference type="PANTHER" id="PTHR33434">
    <property type="entry name" value="DEGV DOMAIN-CONTAINING PROTEIN DR_1986-RELATED"/>
    <property type="match status" value="1"/>
</dbReference>
<dbReference type="InterPro" id="IPR043168">
    <property type="entry name" value="DegV_C"/>
</dbReference>